<evidence type="ECO:0000313" key="3">
    <source>
        <dbReference type="Proteomes" id="UP000078343"/>
    </source>
</evidence>
<evidence type="ECO:0000313" key="2">
    <source>
        <dbReference type="EMBL" id="OAP54139.1"/>
    </source>
</evidence>
<dbReference type="AlphaFoldDB" id="A0A178Z2W2"/>
<dbReference type="Proteomes" id="UP000078343">
    <property type="component" value="Unassembled WGS sequence"/>
</dbReference>
<accession>A0A178Z2W2</accession>
<keyword evidence="3" id="KW-1185">Reference proteome</keyword>
<protein>
    <submittedName>
        <fullName evidence="2">Uncharacterized protein</fullName>
    </submittedName>
</protein>
<gene>
    <name evidence="2" type="ORF">AYL99_11674</name>
</gene>
<name>A0A178Z2W2_9EURO</name>
<organism evidence="2 3">
    <name type="scientific">Fonsecaea erecta</name>
    <dbReference type="NCBI Taxonomy" id="1367422"/>
    <lineage>
        <taxon>Eukaryota</taxon>
        <taxon>Fungi</taxon>
        <taxon>Dikarya</taxon>
        <taxon>Ascomycota</taxon>
        <taxon>Pezizomycotina</taxon>
        <taxon>Eurotiomycetes</taxon>
        <taxon>Chaetothyriomycetidae</taxon>
        <taxon>Chaetothyriales</taxon>
        <taxon>Herpotrichiellaceae</taxon>
        <taxon>Fonsecaea</taxon>
    </lineage>
</organism>
<dbReference type="RefSeq" id="XP_018687506.1">
    <property type="nucleotide sequence ID" value="XM_018843179.1"/>
</dbReference>
<comment type="caution">
    <text evidence="2">The sequence shown here is derived from an EMBL/GenBank/DDBJ whole genome shotgun (WGS) entry which is preliminary data.</text>
</comment>
<feature type="region of interest" description="Disordered" evidence="1">
    <location>
        <begin position="1"/>
        <end position="50"/>
    </location>
</feature>
<dbReference type="GeneID" id="30015842"/>
<evidence type="ECO:0000256" key="1">
    <source>
        <dbReference type="SAM" id="MobiDB-lite"/>
    </source>
</evidence>
<feature type="compositionally biased region" description="Acidic residues" evidence="1">
    <location>
        <begin position="25"/>
        <end position="34"/>
    </location>
</feature>
<sequence>MERKSLDEDNMESSLQKSQRRVYEDDSDWSDEDWDLSKFRPPSEEPQAPPGEMIAAFSHCSDDERQLTRVEIADGFAPFKGQRHINIDASFCFFRLDDGVACGAWRPNTRLRWLLPEGVLMASLPLMHQRLLTARGLANSGCRKDAVAVCTAVSKLMNWEFQAIERRTISDSESFRIYKTAMILYNRIAKEIPLVITNGTIRATMTMTVMFQNWSNIATFTYNKEHGVAANFKLGIRTLEGLEEDGWRIVENPV</sequence>
<proteinExistence type="predicted"/>
<dbReference type="EMBL" id="LVYI01000015">
    <property type="protein sequence ID" value="OAP54139.1"/>
    <property type="molecule type" value="Genomic_DNA"/>
</dbReference>
<reference evidence="2 3" key="1">
    <citation type="submission" date="2016-04" db="EMBL/GenBank/DDBJ databases">
        <title>Draft genome of Fonsecaea erecta CBS 125763.</title>
        <authorList>
            <person name="Weiss V.A."/>
            <person name="Vicente V.A."/>
            <person name="Raittz R.T."/>
            <person name="Moreno L.F."/>
            <person name="De Souza E.M."/>
            <person name="Pedrosa F.O."/>
            <person name="Steffens M.B."/>
            <person name="Faoro H."/>
            <person name="Tadra-Sfeir M.Z."/>
            <person name="Najafzadeh M.J."/>
            <person name="Felipe M.S."/>
            <person name="Teixeira M."/>
            <person name="Sun J."/>
            <person name="Xi L."/>
            <person name="Gomes R."/>
            <person name="De Azevedo C.M."/>
            <person name="Salgado C.G."/>
            <person name="Da Silva M.B."/>
            <person name="Nascimento M.F."/>
            <person name="Queiroz-Telles F."/>
            <person name="Attili D.S."/>
            <person name="Gorbushina A."/>
        </authorList>
    </citation>
    <scope>NUCLEOTIDE SEQUENCE [LARGE SCALE GENOMIC DNA]</scope>
    <source>
        <strain evidence="2 3">CBS 125763</strain>
    </source>
</reference>